<protein>
    <submittedName>
        <fullName evidence="2">Transcriptional regulator</fullName>
    </submittedName>
</protein>
<dbReference type="Gene3D" id="3.30.450.180">
    <property type="match status" value="1"/>
</dbReference>
<dbReference type="EMBL" id="BOMS01000146">
    <property type="protein sequence ID" value="GIE72449.1"/>
    <property type="molecule type" value="Genomic_DNA"/>
</dbReference>
<organism evidence="2 3">
    <name type="scientific">Actinoplanes palleronii</name>
    <dbReference type="NCBI Taxonomy" id="113570"/>
    <lineage>
        <taxon>Bacteria</taxon>
        <taxon>Bacillati</taxon>
        <taxon>Actinomycetota</taxon>
        <taxon>Actinomycetes</taxon>
        <taxon>Micromonosporales</taxon>
        <taxon>Micromonosporaceae</taxon>
        <taxon>Actinoplanes</taxon>
    </lineage>
</organism>
<dbReference type="PROSITE" id="PS50943">
    <property type="entry name" value="HTH_CROC1"/>
    <property type="match status" value="1"/>
</dbReference>
<accession>A0ABQ4BP43</accession>
<dbReference type="Pfam" id="PF13560">
    <property type="entry name" value="HTH_31"/>
    <property type="match status" value="1"/>
</dbReference>
<dbReference type="PANTHER" id="PTHR35010:SF2">
    <property type="entry name" value="BLL4672 PROTEIN"/>
    <property type="match status" value="1"/>
</dbReference>
<dbReference type="InterPro" id="IPR041413">
    <property type="entry name" value="MLTR_LBD"/>
</dbReference>
<proteinExistence type="predicted"/>
<sequence length="290" mass="31379">MDTTNALGDFLRARRAAVSPGDVGLPPGTRRRVPGLRREELAMLAGVSPDYYLRLEQGRDRRPSPQVIAALATALRLDEAAAAHLHGLAAPPARSTVRHRVQRVPAGTAQLVDQLPLPAYVVGSHFDVLTSNAMARALSPSFSRGRNLLRQLFLDPADQGLYLDWERITAELVAGLRSTTTADPGDPRLADLVGELSLRSERFSTLWARAEVSHGRDGVSHLDHPQVGELHLRHEKLDVGGRDGMQLVIHHAMPGTGSAQALALLGTLAATTEHEQSLATVTYDRGPDNR</sequence>
<dbReference type="Pfam" id="PF17765">
    <property type="entry name" value="MLTR_LBD"/>
    <property type="match status" value="1"/>
</dbReference>
<dbReference type="CDD" id="cd00093">
    <property type="entry name" value="HTH_XRE"/>
    <property type="match status" value="1"/>
</dbReference>
<evidence type="ECO:0000259" key="1">
    <source>
        <dbReference type="PROSITE" id="PS50943"/>
    </source>
</evidence>
<dbReference type="Proteomes" id="UP000624709">
    <property type="component" value="Unassembled WGS sequence"/>
</dbReference>
<keyword evidence="3" id="KW-1185">Reference proteome</keyword>
<name>A0ABQ4BP43_9ACTN</name>
<gene>
    <name evidence="2" type="ORF">Apa02nite_085570</name>
</gene>
<evidence type="ECO:0000313" key="3">
    <source>
        <dbReference type="Proteomes" id="UP000624709"/>
    </source>
</evidence>
<comment type="caution">
    <text evidence="2">The sequence shown here is derived from an EMBL/GenBank/DDBJ whole genome shotgun (WGS) entry which is preliminary data.</text>
</comment>
<feature type="domain" description="HTH cro/C1-type" evidence="1">
    <location>
        <begin position="35"/>
        <end position="82"/>
    </location>
</feature>
<dbReference type="SMART" id="SM00530">
    <property type="entry name" value="HTH_XRE"/>
    <property type="match status" value="1"/>
</dbReference>
<dbReference type="RefSeq" id="WP_203830162.1">
    <property type="nucleotide sequence ID" value="NZ_BAAATY010000051.1"/>
</dbReference>
<reference evidence="2 3" key="1">
    <citation type="submission" date="2021-01" db="EMBL/GenBank/DDBJ databases">
        <title>Whole genome shotgun sequence of Actinoplanes palleronii NBRC 14916.</title>
        <authorList>
            <person name="Komaki H."/>
            <person name="Tamura T."/>
        </authorList>
    </citation>
    <scope>NUCLEOTIDE SEQUENCE [LARGE SCALE GENOMIC DNA]</scope>
    <source>
        <strain evidence="2 3">NBRC 14916</strain>
    </source>
</reference>
<dbReference type="InterPro" id="IPR001387">
    <property type="entry name" value="Cro/C1-type_HTH"/>
</dbReference>
<dbReference type="Gene3D" id="1.10.260.40">
    <property type="entry name" value="lambda repressor-like DNA-binding domains"/>
    <property type="match status" value="1"/>
</dbReference>
<dbReference type="PANTHER" id="PTHR35010">
    <property type="entry name" value="BLL4672 PROTEIN-RELATED"/>
    <property type="match status" value="1"/>
</dbReference>
<dbReference type="SUPFAM" id="SSF47413">
    <property type="entry name" value="lambda repressor-like DNA-binding domains"/>
    <property type="match status" value="1"/>
</dbReference>
<dbReference type="InterPro" id="IPR010982">
    <property type="entry name" value="Lambda_DNA-bd_dom_sf"/>
</dbReference>
<evidence type="ECO:0000313" key="2">
    <source>
        <dbReference type="EMBL" id="GIE72449.1"/>
    </source>
</evidence>